<keyword evidence="8" id="KW-0472">Membrane</keyword>
<evidence type="ECO:0000256" key="7">
    <source>
        <dbReference type="PIRSR" id="PIRSR639901-1"/>
    </source>
</evidence>
<dbReference type="Gene3D" id="3.40.50.11720">
    <property type="entry name" value="3-Deoxy-D-manno-octulosonic-acid transferase, N-terminal domain"/>
    <property type="match status" value="1"/>
</dbReference>
<evidence type="ECO:0000256" key="6">
    <source>
        <dbReference type="ARBA" id="ARBA00049183"/>
    </source>
</evidence>
<dbReference type="InterPro" id="IPR038107">
    <property type="entry name" value="Glycos_transf_N_sf"/>
</dbReference>
<comment type="function">
    <text evidence="8">Involved in lipopolysaccharide (LPS) biosynthesis. Catalyzes the transfer of 3-deoxy-D-manno-octulosonate (Kdo) residue(s) from CMP-Kdo to lipid IV(A), the tetraacyldisaccharide-1,4'-bisphosphate precursor of lipid A.</text>
</comment>
<evidence type="ECO:0000259" key="9">
    <source>
        <dbReference type="Pfam" id="PF04413"/>
    </source>
</evidence>
<dbReference type="EC" id="2.4.99.12" evidence="2 8"/>
<dbReference type="EMBL" id="CP014224">
    <property type="protein sequence ID" value="ANW97171.1"/>
    <property type="molecule type" value="Genomic_DNA"/>
</dbReference>
<dbReference type="UniPathway" id="UPA00958"/>
<evidence type="ECO:0000256" key="1">
    <source>
        <dbReference type="ARBA" id="ARBA00004713"/>
    </source>
</evidence>
<dbReference type="InterPro" id="IPR039901">
    <property type="entry name" value="Kdotransferase"/>
</dbReference>
<evidence type="ECO:0000256" key="3">
    <source>
        <dbReference type="ARBA" id="ARBA00019077"/>
    </source>
</evidence>
<evidence type="ECO:0000256" key="2">
    <source>
        <dbReference type="ARBA" id="ARBA00012621"/>
    </source>
</evidence>
<comment type="similarity">
    <text evidence="8">Belongs to the glycosyltransferase group 1 family.</text>
</comment>
<dbReference type="STRING" id="1790137.AXE80_13130"/>
<dbReference type="InterPro" id="IPR007507">
    <property type="entry name" value="Glycos_transf_N"/>
</dbReference>
<dbReference type="PANTHER" id="PTHR42755:SF1">
    <property type="entry name" value="3-DEOXY-D-MANNO-OCTULOSONIC ACID TRANSFERASE, MITOCHONDRIAL-RELATED"/>
    <property type="match status" value="1"/>
</dbReference>
<keyword evidence="8" id="KW-1003">Cell membrane</keyword>
<sequence>MRFLYNILVHLAVAVLNLIAHFSAKINLFVVGRQKVFQDLKNKINPSKKTVWIHAASLGEFEQGRPVIEEIKKEFPNHQIVVSFFSPSGYEVRKNYELADAVCYLPLDTIANAKQFVQTINPSMAIFIKYEIWPNYLIELKKNNIPTLLISGIFRENQIFFKFYGAWMRKSLKGFSSFFVQDKMSKKLLKTIGIDEVKIAGDTRFDRVQKLVEANEKLSFVGNFKKDAYVLVAGSTWLEDEEQLVAYINTVATDDEKFIIAPHNIKQEGIDRLKKSLDKKTILFTEKEGEDLGDYQVMIIDTIGILSKIYAYAEVAYIGGGYTKSGVHNTLEAATYGLPIVIGPNFKKFKEVKDLVSLKGCLSVNNGNDLSEFLKMMYQNPEVRLEKSRITKEYVTQNLGATQKIMQTVKVILSDEKK</sequence>
<dbReference type="PANTHER" id="PTHR42755">
    <property type="entry name" value="3-DEOXY-MANNO-OCTULOSONATE CYTIDYLYLTRANSFERASE"/>
    <property type="match status" value="1"/>
</dbReference>
<feature type="domain" description="3-deoxy-D-manno-octulosonic-acid transferase N-terminal" evidence="9">
    <location>
        <begin position="45"/>
        <end position="206"/>
    </location>
</feature>
<evidence type="ECO:0000256" key="8">
    <source>
        <dbReference type="RuleBase" id="RU365103"/>
    </source>
</evidence>
<evidence type="ECO:0000256" key="4">
    <source>
        <dbReference type="ARBA" id="ARBA00022679"/>
    </source>
</evidence>
<proteinExistence type="inferred from homology"/>
<gene>
    <name evidence="10" type="ORF">AXE80_13130</name>
</gene>
<dbReference type="GO" id="GO:0009244">
    <property type="term" value="P:lipopolysaccharide core region biosynthetic process"/>
    <property type="evidence" value="ECO:0007669"/>
    <property type="project" value="UniProtKB-UniRule"/>
</dbReference>
<comment type="pathway">
    <text evidence="1 8">Bacterial outer membrane biogenesis; LPS core biosynthesis.</text>
</comment>
<keyword evidence="11" id="KW-1185">Reference proteome</keyword>
<accession>A0A1B1Y8R4</accession>
<dbReference type="OrthoDB" id="9789797at2"/>
<organism evidence="10 11">
    <name type="scientific">Wenyingzhuangia fucanilytica</name>
    <dbReference type="NCBI Taxonomy" id="1790137"/>
    <lineage>
        <taxon>Bacteria</taxon>
        <taxon>Pseudomonadati</taxon>
        <taxon>Bacteroidota</taxon>
        <taxon>Flavobacteriia</taxon>
        <taxon>Flavobacteriales</taxon>
        <taxon>Flavobacteriaceae</taxon>
        <taxon>Wenyingzhuangia</taxon>
    </lineage>
</organism>
<comment type="catalytic activity">
    <reaction evidence="6 8">
        <text>lipid IVA (E. coli) + CMP-3-deoxy-beta-D-manno-octulosonate = alpha-Kdo-(2-&gt;6)-lipid IVA (E. coli) + CMP + H(+)</text>
        <dbReference type="Rhea" id="RHEA:28066"/>
        <dbReference type="ChEBI" id="CHEBI:15378"/>
        <dbReference type="ChEBI" id="CHEBI:58603"/>
        <dbReference type="ChEBI" id="CHEBI:60364"/>
        <dbReference type="ChEBI" id="CHEBI:60377"/>
        <dbReference type="ChEBI" id="CHEBI:85987"/>
        <dbReference type="EC" id="2.4.99.12"/>
    </reaction>
</comment>
<dbReference type="AlphaFoldDB" id="A0A1B1Y8R4"/>
<evidence type="ECO:0000256" key="5">
    <source>
        <dbReference type="ARBA" id="ARBA00031445"/>
    </source>
</evidence>
<comment type="subcellular location">
    <subcellularLocation>
        <location evidence="8">Cell membrane</location>
    </subcellularLocation>
</comment>
<dbReference type="KEGG" id="wfu:AXE80_13130"/>
<dbReference type="Gene3D" id="3.40.50.2000">
    <property type="entry name" value="Glycogen Phosphorylase B"/>
    <property type="match status" value="1"/>
</dbReference>
<evidence type="ECO:0000313" key="10">
    <source>
        <dbReference type="EMBL" id="ANW97171.1"/>
    </source>
</evidence>
<dbReference type="Pfam" id="PF04413">
    <property type="entry name" value="Glycos_transf_N"/>
    <property type="match status" value="1"/>
</dbReference>
<keyword evidence="8" id="KW-0448">Lipopolysaccharide biosynthesis</keyword>
<name>A0A1B1Y8R4_9FLAO</name>
<evidence type="ECO:0000313" key="11">
    <source>
        <dbReference type="Proteomes" id="UP000092967"/>
    </source>
</evidence>
<dbReference type="Proteomes" id="UP000092967">
    <property type="component" value="Chromosome"/>
</dbReference>
<keyword evidence="4 8" id="KW-0808">Transferase</keyword>
<dbReference type="SUPFAM" id="SSF53756">
    <property type="entry name" value="UDP-Glycosyltransferase/glycogen phosphorylase"/>
    <property type="match status" value="1"/>
</dbReference>
<dbReference type="GO" id="GO:0009245">
    <property type="term" value="P:lipid A biosynthetic process"/>
    <property type="evidence" value="ECO:0007669"/>
    <property type="project" value="TreeGrafter"/>
</dbReference>
<protein>
    <recommendedName>
        <fullName evidence="3 8">3-deoxy-D-manno-octulosonic acid transferase</fullName>
        <shortName evidence="8">Kdo transferase</shortName>
        <ecNumber evidence="2 8">2.4.99.12</ecNumber>
    </recommendedName>
    <alternativeName>
        <fullName evidence="5 8">Lipid IV(A) 3-deoxy-D-manno-octulosonic acid transferase</fullName>
    </alternativeName>
</protein>
<dbReference type="GO" id="GO:0005886">
    <property type="term" value="C:plasma membrane"/>
    <property type="evidence" value="ECO:0007669"/>
    <property type="project" value="UniProtKB-SubCell"/>
</dbReference>
<feature type="active site" description="Proton acceptor" evidence="7">
    <location>
        <position position="60"/>
    </location>
</feature>
<reference evidence="10 11" key="1">
    <citation type="submission" date="2016-02" db="EMBL/GenBank/DDBJ databases">
        <authorList>
            <person name="Wen L."/>
            <person name="He K."/>
            <person name="Yang H."/>
        </authorList>
    </citation>
    <scope>NUCLEOTIDE SEQUENCE [LARGE SCALE GENOMIC DNA]</scope>
    <source>
        <strain evidence="10 11">CZ1127</strain>
    </source>
</reference>
<dbReference type="RefSeq" id="WP_068828115.1">
    <property type="nucleotide sequence ID" value="NZ_CP014224.1"/>
</dbReference>
<dbReference type="GO" id="GO:0043842">
    <property type="term" value="F:Kdo transferase activity"/>
    <property type="evidence" value="ECO:0007669"/>
    <property type="project" value="UniProtKB-EC"/>
</dbReference>